<dbReference type="InParanoid" id="A0A059C2B2"/>
<proteinExistence type="predicted"/>
<dbReference type="PANTHER" id="PTHR28535">
    <property type="entry name" value="ZINC FINGER GRF-TYPE CONTAINING 1"/>
    <property type="match status" value="1"/>
</dbReference>
<sequence>MSWKHLDGRFLNKSKEVSPGEMMEFPGHLVEIGNSEANHESLRDLNACGNSFNSLHKSNMQKQQHNVTNVKSALKGTWNTVQFDPFPGVL</sequence>
<protein>
    <submittedName>
        <fullName evidence="1">Uncharacterized protein</fullName>
    </submittedName>
</protein>
<dbReference type="InterPro" id="IPR052800">
    <property type="entry name" value="DNA_Repair_Helicase_ZGRF1"/>
</dbReference>
<dbReference type="PANTHER" id="PTHR28535:SF1">
    <property type="entry name" value="PROTEIN ZGRF1"/>
    <property type="match status" value="1"/>
</dbReference>
<evidence type="ECO:0000313" key="1">
    <source>
        <dbReference type="EMBL" id="KCW72487.1"/>
    </source>
</evidence>
<organism evidence="1">
    <name type="scientific">Eucalyptus grandis</name>
    <name type="common">Flooded gum</name>
    <dbReference type="NCBI Taxonomy" id="71139"/>
    <lineage>
        <taxon>Eukaryota</taxon>
        <taxon>Viridiplantae</taxon>
        <taxon>Streptophyta</taxon>
        <taxon>Embryophyta</taxon>
        <taxon>Tracheophyta</taxon>
        <taxon>Spermatophyta</taxon>
        <taxon>Magnoliopsida</taxon>
        <taxon>eudicotyledons</taxon>
        <taxon>Gunneridae</taxon>
        <taxon>Pentapetalae</taxon>
        <taxon>rosids</taxon>
        <taxon>malvids</taxon>
        <taxon>Myrtales</taxon>
        <taxon>Myrtaceae</taxon>
        <taxon>Myrtoideae</taxon>
        <taxon>Eucalypteae</taxon>
        <taxon>Eucalyptus</taxon>
    </lineage>
</organism>
<accession>A0A059C2B2</accession>
<reference evidence="1" key="1">
    <citation type="submission" date="2013-07" db="EMBL/GenBank/DDBJ databases">
        <title>The genome of Eucalyptus grandis.</title>
        <authorList>
            <person name="Schmutz J."/>
            <person name="Hayes R."/>
            <person name="Myburg A."/>
            <person name="Tuskan G."/>
            <person name="Grattapaglia D."/>
            <person name="Rokhsar D.S."/>
        </authorList>
    </citation>
    <scope>NUCLEOTIDE SEQUENCE</scope>
    <source>
        <tissue evidence="1">Leaf extractions</tissue>
    </source>
</reference>
<dbReference type="AlphaFoldDB" id="A0A059C2B2"/>
<dbReference type="EMBL" id="KK198757">
    <property type="protein sequence ID" value="KCW72487.1"/>
    <property type="molecule type" value="Genomic_DNA"/>
</dbReference>
<name>A0A059C2B2_EUCGR</name>
<gene>
    <name evidence="1" type="ORF">EUGRSUZ_E00945</name>
</gene>
<dbReference type="Gramene" id="KCW72487">
    <property type="protein sequence ID" value="KCW72487"/>
    <property type="gene ID" value="EUGRSUZ_E00945"/>
</dbReference>